<reference evidence="2 3" key="1">
    <citation type="submission" date="2016-11" db="EMBL/GenBank/DDBJ databases">
        <authorList>
            <person name="Manzoor S."/>
        </authorList>
    </citation>
    <scope>NUCLEOTIDE SEQUENCE [LARGE SCALE GENOMIC DNA]</scope>
    <source>
        <strain evidence="2">Clostridium ultunense strain Esp</strain>
    </source>
</reference>
<dbReference type="Pfam" id="PF12683">
    <property type="entry name" value="DUF3798"/>
    <property type="match status" value="1"/>
</dbReference>
<keyword evidence="2" id="KW-0449">Lipoprotein</keyword>
<dbReference type="AlphaFoldDB" id="M1YVN1"/>
<keyword evidence="3" id="KW-1185">Reference proteome</keyword>
<evidence type="ECO:0000313" key="3">
    <source>
        <dbReference type="Proteomes" id="UP000245423"/>
    </source>
</evidence>
<feature type="signal peptide" evidence="1">
    <location>
        <begin position="1"/>
        <end position="19"/>
    </location>
</feature>
<dbReference type="RefSeq" id="WP_005584504.1">
    <property type="nucleotide sequence ID" value="NZ_LT669839.1"/>
</dbReference>
<name>M1YVN1_9FIRM</name>
<evidence type="ECO:0000313" key="2">
    <source>
        <dbReference type="EMBL" id="SHD76707.1"/>
    </source>
</evidence>
<feature type="chain" id="PRO_5038957805" evidence="1">
    <location>
        <begin position="20"/>
        <end position="379"/>
    </location>
</feature>
<dbReference type="PROSITE" id="PS51257">
    <property type="entry name" value="PROKAR_LIPOPROTEIN"/>
    <property type="match status" value="1"/>
</dbReference>
<keyword evidence="1" id="KW-0732">Signal</keyword>
<dbReference type="InterPro" id="IPR028082">
    <property type="entry name" value="Peripla_BP_I"/>
</dbReference>
<dbReference type="EMBL" id="LT669839">
    <property type="protein sequence ID" value="SHD76707.1"/>
    <property type="molecule type" value="Genomic_DNA"/>
</dbReference>
<proteinExistence type="predicted"/>
<dbReference type="SUPFAM" id="SSF53822">
    <property type="entry name" value="Periplasmic binding protein-like I"/>
    <property type="match status" value="1"/>
</dbReference>
<dbReference type="HOGENOM" id="CLU_705475_0_0_9"/>
<dbReference type="Proteomes" id="UP000245423">
    <property type="component" value="Chromosome 1"/>
</dbReference>
<dbReference type="Gene3D" id="3.40.50.11390">
    <property type="match status" value="1"/>
</dbReference>
<evidence type="ECO:0000256" key="1">
    <source>
        <dbReference type="SAM" id="SignalP"/>
    </source>
</evidence>
<dbReference type="OrthoDB" id="5491606at2"/>
<protein>
    <submittedName>
        <fullName evidence="2">Lipoprotein</fullName>
    </submittedName>
</protein>
<sequence length="379" mass="41153">MKKRILALLLIGLLVISVAGCGKEDTATGGETEGEEVGFKIGLVTGTVSQGEEEFRAAENAVATYGSDVIKHVTYPDKFTQEQETTIAQITSLAADPDVKAIVVLQAVPGTAAAFDKIKETRDDILFIAGVPHEDPETIAPRADIILETDNIKRGETIVELAKEMGAKTFVHYSFPRHMSYELLAQRRDVMKETAEKLGLEFVEVDAPDPTGDAGIPGAQQFMIEDVPRQVDKYGEDTAFFNTNCSMQEPLIMSVINTGAIYPEQCCPSPYHAYPGALGIEIPEDKAGDVAYMLEQTHAKIEEAGASGRFATWKVPANMAMVEAAVEYAISYGKGEVEKFDKDKMVDILKAVTKDDNVPVSELEGAPNFLMFVAGSEIF</sequence>
<accession>M1YVN1</accession>
<organism evidence="2 3">
    <name type="scientific">[Clostridium] ultunense Esp</name>
    <dbReference type="NCBI Taxonomy" id="1288971"/>
    <lineage>
        <taxon>Bacteria</taxon>
        <taxon>Bacillati</taxon>
        <taxon>Bacillota</taxon>
        <taxon>Tissierellia</taxon>
        <taxon>Tissierellales</taxon>
        <taxon>Tepidimicrobiaceae</taxon>
        <taxon>Schnuerera</taxon>
    </lineage>
</organism>
<dbReference type="InterPro" id="IPR024258">
    <property type="entry name" value="DUF3798"/>
</dbReference>
<gene>
    <name evidence="2" type="ORF">CUESP1_1335</name>
</gene>